<gene>
    <name evidence="1" type="ORF">Fmac_025271</name>
</gene>
<sequence>MRGNYKSKTTSNGKKGNVTPCLSCSKEVTDELWALEKNKKTKETKAYQRIVEDISLKSENYASKEELKAESISTYEKKKVVTMKEPVYLFCKRPETAITRNKKDKLKQTNTREACDKEATARVHQYIAQFWH</sequence>
<keyword evidence="2" id="KW-1185">Reference proteome</keyword>
<dbReference type="Proteomes" id="UP001603857">
    <property type="component" value="Unassembled WGS sequence"/>
</dbReference>
<name>A0ABD1LRU2_9FABA</name>
<dbReference type="AlphaFoldDB" id="A0ABD1LRU2"/>
<evidence type="ECO:0000313" key="2">
    <source>
        <dbReference type="Proteomes" id="UP001603857"/>
    </source>
</evidence>
<comment type="caution">
    <text evidence="1">The sequence shown here is derived from an EMBL/GenBank/DDBJ whole genome shotgun (WGS) entry which is preliminary data.</text>
</comment>
<proteinExistence type="predicted"/>
<protein>
    <submittedName>
        <fullName evidence="1">Uncharacterized protein</fullName>
    </submittedName>
</protein>
<dbReference type="EMBL" id="JBGMDY010000008">
    <property type="protein sequence ID" value="KAL2326213.1"/>
    <property type="molecule type" value="Genomic_DNA"/>
</dbReference>
<reference evidence="1 2" key="1">
    <citation type="submission" date="2024-08" db="EMBL/GenBank/DDBJ databases">
        <title>Insights into the chromosomal genome structure of Flemingia macrophylla.</title>
        <authorList>
            <person name="Ding Y."/>
            <person name="Zhao Y."/>
            <person name="Bi W."/>
            <person name="Wu M."/>
            <person name="Zhao G."/>
            <person name="Gong Y."/>
            <person name="Li W."/>
            <person name="Zhang P."/>
        </authorList>
    </citation>
    <scope>NUCLEOTIDE SEQUENCE [LARGE SCALE GENOMIC DNA]</scope>
    <source>
        <strain evidence="1">DYQJB</strain>
        <tissue evidence="1">Leaf</tissue>
    </source>
</reference>
<organism evidence="1 2">
    <name type="scientific">Flemingia macrophylla</name>
    <dbReference type="NCBI Taxonomy" id="520843"/>
    <lineage>
        <taxon>Eukaryota</taxon>
        <taxon>Viridiplantae</taxon>
        <taxon>Streptophyta</taxon>
        <taxon>Embryophyta</taxon>
        <taxon>Tracheophyta</taxon>
        <taxon>Spermatophyta</taxon>
        <taxon>Magnoliopsida</taxon>
        <taxon>eudicotyledons</taxon>
        <taxon>Gunneridae</taxon>
        <taxon>Pentapetalae</taxon>
        <taxon>rosids</taxon>
        <taxon>fabids</taxon>
        <taxon>Fabales</taxon>
        <taxon>Fabaceae</taxon>
        <taxon>Papilionoideae</taxon>
        <taxon>50 kb inversion clade</taxon>
        <taxon>NPAAA clade</taxon>
        <taxon>indigoferoid/millettioid clade</taxon>
        <taxon>Phaseoleae</taxon>
        <taxon>Flemingia</taxon>
    </lineage>
</organism>
<accession>A0ABD1LRU2</accession>
<evidence type="ECO:0000313" key="1">
    <source>
        <dbReference type="EMBL" id="KAL2326213.1"/>
    </source>
</evidence>